<evidence type="ECO:0000313" key="3">
    <source>
        <dbReference type="Proteomes" id="UP000220246"/>
    </source>
</evidence>
<dbReference type="PANTHER" id="PTHR42928:SF5">
    <property type="entry name" value="BLR1237 PROTEIN"/>
    <property type="match status" value="1"/>
</dbReference>
<proteinExistence type="inferred from homology"/>
<comment type="caution">
    <text evidence="2">The sequence shown here is derived from an EMBL/GenBank/DDBJ whole genome shotgun (WGS) entry which is preliminary data.</text>
</comment>
<keyword evidence="3" id="KW-1185">Reference proteome</keyword>
<dbReference type="Pfam" id="PF03401">
    <property type="entry name" value="TctC"/>
    <property type="match status" value="1"/>
</dbReference>
<comment type="similarity">
    <text evidence="1">Belongs to the UPF0065 (bug) family.</text>
</comment>
<evidence type="ECO:0000313" key="2">
    <source>
        <dbReference type="EMBL" id="PEH90112.1"/>
    </source>
</evidence>
<dbReference type="Gene3D" id="3.40.190.150">
    <property type="entry name" value="Bordetella uptake gene, domain 1"/>
    <property type="match status" value="1"/>
</dbReference>
<dbReference type="GeneID" id="80802375"/>
<dbReference type="PIRSF" id="PIRSF017082">
    <property type="entry name" value="YflP"/>
    <property type="match status" value="1"/>
</dbReference>
<reference evidence="3" key="1">
    <citation type="submission" date="2017-09" db="EMBL/GenBank/DDBJ databases">
        <title>FDA dAtabase for Regulatory Grade micrObial Sequences (FDA-ARGOS): Supporting development and validation of Infectious Disease Dx tests.</title>
        <authorList>
            <person name="Minogue T."/>
            <person name="Wolcott M."/>
            <person name="Wasieloski L."/>
            <person name="Aguilar W."/>
            <person name="Moore D."/>
            <person name="Tallon L."/>
            <person name="Sadzewicz L."/>
            <person name="Ott S."/>
            <person name="Zhao X."/>
            <person name="Nagaraj S."/>
            <person name="Vavikolanu K."/>
            <person name="Aluvathingal J."/>
            <person name="Nadendla S."/>
            <person name="Sichtig H."/>
        </authorList>
    </citation>
    <scope>NUCLEOTIDE SEQUENCE [LARGE SCALE GENOMIC DNA]</scope>
    <source>
        <strain evidence="3">FDAARGOS_394</strain>
    </source>
</reference>
<dbReference type="InterPro" id="IPR005064">
    <property type="entry name" value="BUG"/>
</dbReference>
<protein>
    <submittedName>
        <fullName evidence="2">Tripartite tricarboxylate transporter substrate binding protein</fullName>
    </submittedName>
</protein>
<dbReference type="CDD" id="cd13578">
    <property type="entry name" value="PBP2_Bug27"/>
    <property type="match status" value="1"/>
</dbReference>
<dbReference type="EMBL" id="PDEA01000001">
    <property type="protein sequence ID" value="PEH90112.1"/>
    <property type="molecule type" value="Genomic_DNA"/>
</dbReference>
<accession>A0A2A7UXU3</accession>
<dbReference type="RefSeq" id="WP_066533713.1">
    <property type="nucleotide sequence ID" value="NZ_PDEA01000001.1"/>
</dbReference>
<gene>
    <name evidence="2" type="ORF">CRM82_17285</name>
</gene>
<dbReference type="SUPFAM" id="SSF53850">
    <property type="entry name" value="Periplasmic binding protein-like II"/>
    <property type="match status" value="1"/>
</dbReference>
<dbReference type="OrthoDB" id="8859494at2"/>
<dbReference type="PANTHER" id="PTHR42928">
    <property type="entry name" value="TRICARBOXYLATE-BINDING PROTEIN"/>
    <property type="match status" value="1"/>
</dbReference>
<dbReference type="Proteomes" id="UP000220246">
    <property type="component" value="Unassembled WGS sequence"/>
</dbReference>
<dbReference type="InterPro" id="IPR042100">
    <property type="entry name" value="Bug_dom1"/>
</dbReference>
<evidence type="ECO:0000256" key="1">
    <source>
        <dbReference type="ARBA" id="ARBA00006987"/>
    </source>
</evidence>
<name>A0A2A7UXU3_COMTR</name>
<dbReference type="AlphaFoldDB" id="A0A2A7UXU3"/>
<organism evidence="2 3">
    <name type="scientific">Comamonas terrigena</name>
    <dbReference type="NCBI Taxonomy" id="32013"/>
    <lineage>
        <taxon>Bacteria</taxon>
        <taxon>Pseudomonadati</taxon>
        <taxon>Pseudomonadota</taxon>
        <taxon>Betaproteobacteria</taxon>
        <taxon>Burkholderiales</taxon>
        <taxon>Comamonadaceae</taxon>
        <taxon>Comamonas</taxon>
    </lineage>
</organism>
<sequence>MSVLHLRHLPRHSLGLSTRHAPRLLCLLACSAAVWGAGCPAAQAQGSYPERPVKVMVALPAGGSADMIARVVGQKLAAELGQPFIVENKPGASGQIGTPQVARAPADGYQLMVSPASFLTTNKSIFKSLPYDPEADFAPVAQLVNQPMVLVVKDRQKFPSVAAVVAAAKAAPGKLTYASSGDGSPQHLAALMFSTRTHADMLHVPYKGGAPAINDTLAGNVDMLFAVLPEALPHIQSGKLHALGLMSPQRSKMLAGTPTMAESGFANLNLSAWVGLFAPARTPQPVIAQLNRAVHKVLQGEVVAKLGDSGMEVAPGTPEQLKQTVHQDILLHAELVKAAGLVPQ</sequence>
<dbReference type="Gene3D" id="3.40.190.10">
    <property type="entry name" value="Periplasmic binding protein-like II"/>
    <property type="match status" value="1"/>
</dbReference>
<dbReference type="STRING" id="1219032.GCA_001515545_00815"/>